<name>A0A0D8XL45_DICVI</name>
<evidence type="ECO:0000313" key="1">
    <source>
        <dbReference type="EMBL" id="KJH43071.1"/>
    </source>
</evidence>
<keyword evidence="2" id="KW-1185">Reference proteome</keyword>
<gene>
    <name evidence="1" type="ORF">DICVIV_10939</name>
</gene>
<dbReference type="EMBL" id="KN716596">
    <property type="protein sequence ID" value="KJH43071.1"/>
    <property type="molecule type" value="Genomic_DNA"/>
</dbReference>
<organism evidence="1 2">
    <name type="scientific">Dictyocaulus viviparus</name>
    <name type="common">Bovine lungworm</name>
    <dbReference type="NCBI Taxonomy" id="29172"/>
    <lineage>
        <taxon>Eukaryota</taxon>
        <taxon>Metazoa</taxon>
        <taxon>Ecdysozoa</taxon>
        <taxon>Nematoda</taxon>
        <taxon>Chromadorea</taxon>
        <taxon>Rhabditida</taxon>
        <taxon>Rhabditina</taxon>
        <taxon>Rhabditomorpha</taxon>
        <taxon>Strongyloidea</taxon>
        <taxon>Metastrongylidae</taxon>
        <taxon>Dictyocaulus</taxon>
    </lineage>
</organism>
<dbReference type="PANTHER" id="PTHR36939:SF1">
    <property type="entry name" value="UPAR_LY6 DOMAIN-CONTAINING PROTEIN"/>
    <property type="match status" value="1"/>
</dbReference>
<evidence type="ECO:0000313" key="2">
    <source>
        <dbReference type="Proteomes" id="UP000053766"/>
    </source>
</evidence>
<dbReference type="OrthoDB" id="5835752at2759"/>
<protein>
    <submittedName>
        <fullName evidence="1">Uncharacterized protein</fullName>
    </submittedName>
</protein>
<dbReference type="Proteomes" id="UP000053766">
    <property type="component" value="Unassembled WGS sequence"/>
</dbReference>
<dbReference type="PANTHER" id="PTHR36939">
    <property type="entry name" value="PROTEIN CBG03389"/>
    <property type="match status" value="1"/>
</dbReference>
<proteinExistence type="predicted"/>
<sequence>MSYFYKLDDYGCMGVSIESVRGIAMPKCASESLFSRWQITGLQRIQDGYFTDCSAQNLGKLQTESCAGDCFVYMFEDPDIFQSQGAASVMLVVRGCHTSITTVVSNRTKSQYGESYCEHDASHQMSNSKGEQVTVRALIIGGEVLKCYECNPQEGVNCEDKDRSCSSKKYCSKQTIHFGGGFQILKSCTNINILGVDNACVTYNVLSSPGGMTIRNKYSQCYCRDKQFCNTVSSSKLVFAIFITISVVFR</sequence>
<reference evidence="1 2" key="1">
    <citation type="submission" date="2013-11" db="EMBL/GenBank/DDBJ databases">
        <title>Draft genome of the bovine lungworm Dictyocaulus viviparus.</title>
        <authorList>
            <person name="Mitreva M."/>
        </authorList>
    </citation>
    <scope>NUCLEOTIDE SEQUENCE [LARGE SCALE GENOMIC DNA]</scope>
    <source>
        <strain evidence="1 2">HannoverDv2000</strain>
    </source>
</reference>
<dbReference type="AlphaFoldDB" id="A0A0D8XL45"/>
<reference evidence="2" key="2">
    <citation type="journal article" date="2016" name="Sci. Rep.">
        <title>Dictyocaulus viviparus genome, variome and transcriptome elucidate lungworm biology and support future intervention.</title>
        <authorList>
            <person name="McNulty S.N."/>
            <person name="Strube C."/>
            <person name="Rosa B.A."/>
            <person name="Martin J.C."/>
            <person name="Tyagi R."/>
            <person name="Choi Y.J."/>
            <person name="Wang Q."/>
            <person name="Hallsworth Pepin K."/>
            <person name="Zhang X."/>
            <person name="Ozersky P."/>
            <person name="Wilson R.K."/>
            <person name="Sternberg P.W."/>
            <person name="Gasser R.B."/>
            <person name="Mitreva M."/>
        </authorList>
    </citation>
    <scope>NUCLEOTIDE SEQUENCE [LARGE SCALE GENOMIC DNA]</scope>
    <source>
        <strain evidence="2">HannoverDv2000</strain>
    </source>
</reference>
<accession>A0A0D8XL45</accession>